<sequence length="105" mass="10581">MTGFEADAERLASGAKDFDGLVRRAAQISADLDGALDGAAAAWGADEVGRSFAAAHATPAEDSAKRLRELADGLGDVGGSFADAARRYRAGDAAAQRSIADAAGE</sequence>
<protein>
    <submittedName>
        <fullName evidence="1">PE domain-containing protein</fullName>
    </submittedName>
</protein>
<organism evidence="1 2">
    <name type="scientific">Amycolatopsis acididurans</name>
    <dbReference type="NCBI Taxonomy" id="2724524"/>
    <lineage>
        <taxon>Bacteria</taxon>
        <taxon>Bacillati</taxon>
        <taxon>Actinomycetota</taxon>
        <taxon>Actinomycetes</taxon>
        <taxon>Pseudonocardiales</taxon>
        <taxon>Pseudonocardiaceae</taxon>
        <taxon>Amycolatopsis</taxon>
    </lineage>
</organism>
<accession>A0ABX1JIA0</accession>
<comment type="caution">
    <text evidence="1">The sequence shown here is derived from an EMBL/GenBank/DDBJ whole genome shotgun (WGS) entry which is preliminary data.</text>
</comment>
<evidence type="ECO:0000313" key="2">
    <source>
        <dbReference type="Proteomes" id="UP000715441"/>
    </source>
</evidence>
<reference evidence="1 2" key="1">
    <citation type="submission" date="2020-04" db="EMBL/GenBank/DDBJ databases">
        <title>Novel species.</title>
        <authorList>
            <person name="Teo W.F.A."/>
            <person name="Lipun K."/>
            <person name="Srisuk N."/>
            <person name="Duangmal K."/>
        </authorList>
    </citation>
    <scope>NUCLEOTIDE SEQUENCE [LARGE SCALE GENOMIC DNA]</scope>
    <source>
        <strain evidence="1 2">K13G38</strain>
    </source>
</reference>
<evidence type="ECO:0000313" key="1">
    <source>
        <dbReference type="EMBL" id="NKQ59333.1"/>
    </source>
</evidence>
<dbReference type="EMBL" id="JAAXLS010000092">
    <property type="protein sequence ID" value="NKQ59333.1"/>
    <property type="molecule type" value="Genomic_DNA"/>
</dbReference>
<gene>
    <name evidence="1" type="ORF">HFP15_41505</name>
</gene>
<dbReference type="SUPFAM" id="SSF140453">
    <property type="entry name" value="EsxAB dimer-like"/>
    <property type="match status" value="1"/>
</dbReference>
<proteinExistence type="predicted"/>
<dbReference type="Gene3D" id="1.10.287.1060">
    <property type="entry name" value="ESAT-6-like"/>
    <property type="match status" value="1"/>
</dbReference>
<dbReference type="Proteomes" id="UP000715441">
    <property type="component" value="Unassembled WGS sequence"/>
</dbReference>
<keyword evidence="2" id="KW-1185">Reference proteome</keyword>
<dbReference type="InterPro" id="IPR036689">
    <property type="entry name" value="ESAT-6-like_sf"/>
</dbReference>
<dbReference type="RefSeq" id="WP_168524014.1">
    <property type="nucleotide sequence ID" value="NZ_JAAXLS010000092.1"/>
</dbReference>
<name>A0ABX1JIA0_9PSEU</name>